<dbReference type="EMBL" id="JAINUG010000081">
    <property type="protein sequence ID" value="KAJ8399668.1"/>
    <property type="molecule type" value="Genomic_DNA"/>
</dbReference>
<name>A0AAD7SCA3_9TELE</name>
<evidence type="ECO:0000313" key="2">
    <source>
        <dbReference type="Proteomes" id="UP001221898"/>
    </source>
</evidence>
<reference evidence="1" key="1">
    <citation type="journal article" date="2023" name="Science">
        <title>Genome structures resolve the early diversification of teleost fishes.</title>
        <authorList>
            <person name="Parey E."/>
            <person name="Louis A."/>
            <person name="Montfort J."/>
            <person name="Bouchez O."/>
            <person name="Roques C."/>
            <person name="Iampietro C."/>
            <person name="Lluch J."/>
            <person name="Castinel A."/>
            <person name="Donnadieu C."/>
            <person name="Desvignes T."/>
            <person name="Floi Bucao C."/>
            <person name="Jouanno E."/>
            <person name="Wen M."/>
            <person name="Mejri S."/>
            <person name="Dirks R."/>
            <person name="Jansen H."/>
            <person name="Henkel C."/>
            <person name="Chen W.J."/>
            <person name="Zahm M."/>
            <person name="Cabau C."/>
            <person name="Klopp C."/>
            <person name="Thompson A.W."/>
            <person name="Robinson-Rechavi M."/>
            <person name="Braasch I."/>
            <person name="Lecointre G."/>
            <person name="Bobe J."/>
            <person name="Postlethwait J.H."/>
            <person name="Berthelot C."/>
            <person name="Roest Crollius H."/>
            <person name="Guiguen Y."/>
        </authorList>
    </citation>
    <scope>NUCLEOTIDE SEQUENCE</scope>
    <source>
        <strain evidence="1">NC1722</strain>
    </source>
</reference>
<evidence type="ECO:0000313" key="1">
    <source>
        <dbReference type="EMBL" id="KAJ8399668.1"/>
    </source>
</evidence>
<protein>
    <submittedName>
        <fullName evidence="1">Uncharacterized protein</fullName>
    </submittedName>
</protein>
<accession>A0AAD7SCA3</accession>
<gene>
    <name evidence="1" type="ORF">AAFF_G00407730</name>
</gene>
<dbReference type="Proteomes" id="UP001221898">
    <property type="component" value="Unassembled WGS sequence"/>
</dbReference>
<organism evidence="1 2">
    <name type="scientific">Aldrovandia affinis</name>
    <dbReference type="NCBI Taxonomy" id="143900"/>
    <lineage>
        <taxon>Eukaryota</taxon>
        <taxon>Metazoa</taxon>
        <taxon>Chordata</taxon>
        <taxon>Craniata</taxon>
        <taxon>Vertebrata</taxon>
        <taxon>Euteleostomi</taxon>
        <taxon>Actinopterygii</taxon>
        <taxon>Neopterygii</taxon>
        <taxon>Teleostei</taxon>
        <taxon>Notacanthiformes</taxon>
        <taxon>Halosauridae</taxon>
        <taxon>Aldrovandia</taxon>
    </lineage>
</organism>
<sequence>MDTSAMTAQLSAPGVDKGAFTFPVEEVIANVKNAYNLVAAFELPALGDACPAIEVKGLCLAWQSARQHLDQWRLIYANDAARERRWRVPMRAALRKKP</sequence>
<keyword evidence="2" id="KW-1185">Reference proteome</keyword>
<comment type="caution">
    <text evidence="1">The sequence shown here is derived from an EMBL/GenBank/DDBJ whole genome shotgun (WGS) entry which is preliminary data.</text>
</comment>
<dbReference type="AlphaFoldDB" id="A0AAD7SCA3"/>
<proteinExistence type="predicted"/>